<comment type="catalytic activity">
    <reaction evidence="11 14">
        <text>adenosine + ATP = AMP + ADP + H(+)</text>
        <dbReference type="Rhea" id="RHEA:20824"/>
        <dbReference type="ChEBI" id="CHEBI:15378"/>
        <dbReference type="ChEBI" id="CHEBI:16335"/>
        <dbReference type="ChEBI" id="CHEBI:30616"/>
        <dbReference type="ChEBI" id="CHEBI:456215"/>
        <dbReference type="ChEBI" id="CHEBI:456216"/>
        <dbReference type="EC" id="2.7.1.20"/>
    </reaction>
</comment>
<keyword evidence="6 14" id="KW-0660">Purine salvage</keyword>
<reference evidence="17" key="1">
    <citation type="submission" date="2015-09" db="EMBL/GenBank/DDBJ databases">
        <authorList>
            <consortium name="Pathogen Informatics"/>
        </authorList>
    </citation>
    <scope>NUCLEOTIDE SEQUENCE [LARGE SCALE GENOMIC DNA]</scope>
    <source>
        <strain evidence="17">Lake Konstanz</strain>
    </source>
</reference>
<dbReference type="EC" id="2.7.1.20" evidence="4 14"/>
<dbReference type="PROSITE" id="PS00584">
    <property type="entry name" value="PFKB_KINASES_2"/>
    <property type="match status" value="1"/>
</dbReference>
<evidence type="ECO:0000256" key="7">
    <source>
        <dbReference type="ARBA" id="ARBA00022741"/>
    </source>
</evidence>
<keyword evidence="7 14" id="KW-0547">Nucleotide-binding</keyword>
<dbReference type="InterPro" id="IPR029056">
    <property type="entry name" value="Ribokinase-like"/>
</dbReference>
<accession>A0A0S4JPW2</accession>
<proteinExistence type="inferred from homology"/>
<evidence type="ECO:0000256" key="3">
    <source>
        <dbReference type="ARBA" id="ARBA00010688"/>
    </source>
</evidence>
<name>A0A0S4JPW2_BODSA</name>
<dbReference type="Gene3D" id="3.40.1190.20">
    <property type="match status" value="1"/>
</dbReference>
<evidence type="ECO:0000313" key="16">
    <source>
        <dbReference type="EMBL" id="CUG91313.1"/>
    </source>
</evidence>
<dbReference type="GO" id="GO:0005634">
    <property type="term" value="C:nucleus"/>
    <property type="evidence" value="ECO:0007669"/>
    <property type="project" value="TreeGrafter"/>
</dbReference>
<evidence type="ECO:0000259" key="15">
    <source>
        <dbReference type="Pfam" id="PF00294"/>
    </source>
</evidence>
<dbReference type="AlphaFoldDB" id="A0A0S4JPW2"/>
<dbReference type="UniPathway" id="UPA00588">
    <property type="reaction ID" value="UER00659"/>
</dbReference>
<keyword evidence="9 14" id="KW-0067">ATP-binding</keyword>
<dbReference type="Proteomes" id="UP000051952">
    <property type="component" value="Unassembled WGS sequence"/>
</dbReference>
<dbReference type="PANTHER" id="PTHR45769">
    <property type="entry name" value="ADENOSINE KINASE"/>
    <property type="match status" value="1"/>
</dbReference>
<dbReference type="SUPFAM" id="SSF53613">
    <property type="entry name" value="Ribokinase-like"/>
    <property type="match status" value="1"/>
</dbReference>
<evidence type="ECO:0000256" key="1">
    <source>
        <dbReference type="ARBA" id="ARBA00001946"/>
    </source>
</evidence>
<protein>
    <recommendedName>
        <fullName evidence="12 14">Adenosine kinase</fullName>
        <shortName evidence="14">AK</shortName>
        <ecNumber evidence="4 14">2.7.1.20</ecNumber>
    </recommendedName>
    <alternativeName>
        <fullName evidence="14">Adenosine 5'-phosphotransferase</fullName>
    </alternativeName>
</protein>
<keyword evidence="17" id="KW-1185">Reference proteome</keyword>
<evidence type="ECO:0000256" key="8">
    <source>
        <dbReference type="ARBA" id="ARBA00022777"/>
    </source>
</evidence>
<gene>
    <name evidence="16" type="ORF">BSAL_31265</name>
</gene>
<dbReference type="GO" id="GO:0006144">
    <property type="term" value="P:purine nucleobase metabolic process"/>
    <property type="evidence" value="ECO:0007669"/>
    <property type="project" value="TreeGrafter"/>
</dbReference>
<evidence type="ECO:0000256" key="6">
    <source>
        <dbReference type="ARBA" id="ARBA00022726"/>
    </source>
</evidence>
<evidence type="ECO:0000256" key="11">
    <source>
        <dbReference type="ARBA" id="ARBA00051362"/>
    </source>
</evidence>
<dbReference type="OMA" id="HASAQNC"/>
<dbReference type="CDD" id="cd01168">
    <property type="entry name" value="adenosine_kinase"/>
    <property type="match status" value="1"/>
</dbReference>
<dbReference type="GO" id="GO:0044209">
    <property type="term" value="P:AMP salvage"/>
    <property type="evidence" value="ECO:0007669"/>
    <property type="project" value="UniProtKB-UniRule"/>
</dbReference>
<evidence type="ECO:0000256" key="5">
    <source>
        <dbReference type="ARBA" id="ARBA00022679"/>
    </source>
</evidence>
<keyword evidence="5 14" id="KW-0808">Transferase</keyword>
<comment type="cofactor">
    <cofactor evidence="1 14">
        <name>Mg(2+)</name>
        <dbReference type="ChEBI" id="CHEBI:18420"/>
    </cofactor>
</comment>
<dbReference type="GO" id="GO:0005829">
    <property type="term" value="C:cytosol"/>
    <property type="evidence" value="ECO:0007669"/>
    <property type="project" value="TreeGrafter"/>
</dbReference>
<sequence length="357" mass="38870">MASRPPLPAGGTPATLTPRIMGLGHPLLDIMSHVQQDYLERFNIPLGSCNLAAPEQLPIFEELSQRRDVEFVPGGAAMNTIRVIQWMGRGSVPTTFVGSLGDDEFGGILERTLTKAGVAPVFEYHEDKPTGTCACLIVDAERSLLANLGAAVDLSMSHVGSKAVAEEIERSTLFYCEGFYLNTVSSPQNAILVGQHCIDFDKCFTFNLSAPYLCHIFKDRWTEIMPFIDILFGSRIDAEAFCEANGWDMKDIKEIMRRIADLPKRNAGRPRIVVITGGSSETYVATRESVTSYTPMSVPPEEIVDTNGAGDSFVGGFLTLYAKGGYSLEQCVHAGHAAAAQVIRQNGCTFPDEPPKL</sequence>
<evidence type="ECO:0000256" key="9">
    <source>
        <dbReference type="ARBA" id="ARBA00022840"/>
    </source>
</evidence>
<feature type="domain" description="Carbohydrate kinase PfkB" evidence="15">
    <location>
        <begin position="56"/>
        <end position="351"/>
    </location>
</feature>
<evidence type="ECO:0000256" key="4">
    <source>
        <dbReference type="ARBA" id="ARBA00012119"/>
    </source>
</evidence>
<dbReference type="InterPro" id="IPR011611">
    <property type="entry name" value="PfkB_dom"/>
</dbReference>
<dbReference type="InterPro" id="IPR002173">
    <property type="entry name" value="Carboh/pur_kinase_PfkB_CS"/>
</dbReference>
<evidence type="ECO:0000313" key="17">
    <source>
        <dbReference type="Proteomes" id="UP000051952"/>
    </source>
</evidence>
<dbReference type="Gene3D" id="3.30.1110.10">
    <property type="match status" value="1"/>
</dbReference>
<evidence type="ECO:0000256" key="10">
    <source>
        <dbReference type="ARBA" id="ARBA00022842"/>
    </source>
</evidence>
<keyword evidence="10 14" id="KW-0460">Magnesium</keyword>
<dbReference type="OrthoDB" id="432447at2759"/>
<evidence type="ECO:0000256" key="2">
    <source>
        <dbReference type="ARBA" id="ARBA00004801"/>
    </source>
</evidence>
<dbReference type="GO" id="GO:0004001">
    <property type="term" value="F:adenosine kinase activity"/>
    <property type="evidence" value="ECO:0007669"/>
    <property type="project" value="UniProtKB-UniRule"/>
</dbReference>
<evidence type="ECO:0000256" key="14">
    <source>
        <dbReference type="RuleBase" id="RU368116"/>
    </source>
</evidence>
<dbReference type="Pfam" id="PF00294">
    <property type="entry name" value="PfkB"/>
    <property type="match status" value="1"/>
</dbReference>
<dbReference type="GO" id="GO:0005524">
    <property type="term" value="F:ATP binding"/>
    <property type="evidence" value="ECO:0007669"/>
    <property type="project" value="UniProtKB-UniRule"/>
</dbReference>
<keyword evidence="8 14" id="KW-0418">Kinase</keyword>
<comment type="pathway">
    <text evidence="2 14">Purine metabolism; AMP biosynthesis via salvage pathway; AMP from adenosine: step 1/1.</text>
</comment>
<dbReference type="PRINTS" id="PR00989">
    <property type="entry name" value="ADENOKINASE"/>
</dbReference>
<dbReference type="PANTHER" id="PTHR45769:SF3">
    <property type="entry name" value="ADENOSINE KINASE"/>
    <property type="match status" value="1"/>
</dbReference>
<organism evidence="16 17">
    <name type="scientific">Bodo saltans</name>
    <name type="common">Flagellated protozoan</name>
    <dbReference type="NCBI Taxonomy" id="75058"/>
    <lineage>
        <taxon>Eukaryota</taxon>
        <taxon>Discoba</taxon>
        <taxon>Euglenozoa</taxon>
        <taxon>Kinetoplastea</taxon>
        <taxon>Metakinetoplastina</taxon>
        <taxon>Eubodonida</taxon>
        <taxon>Bodonidae</taxon>
        <taxon>Bodo</taxon>
    </lineage>
</organism>
<evidence type="ECO:0000256" key="12">
    <source>
        <dbReference type="ARBA" id="ARBA00068771"/>
    </source>
</evidence>
<feature type="active site" description="Proton acceptor" evidence="13">
    <location>
        <position position="311"/>
    </location>
</feature>
<dbReference type="GO" id="GO:0006166">
    <property type="term" value="P:purine ribonucleoside salvage"/>
    <property type="evidence" value="ECO:0007669"/>
    <property type="project" value="UniProtKB-KW"/>
</dbReference>
<dbReference type="EMBL" id="CYKH01001904">
    <property type="protein sequence ID" value="CUG91313.1"/>
    <property type="molecule type" value="Genomic_DNA"/>
</dbReference>
<dbReference type="InterPro" id="IPR001805">
    <property type="entry name" value="Adenokinase"/>
</dbReference>
<dbReference type="FunFam" id="3.40.1190.20:FF:000076">
    <property type="entry name" value="Adenosine kinase"/>
    <property type="match status" value="1"/>
</dbReference>
<comment type="function">
    <text evidence="14">ATP dependent phosphorylation of adenosine and other related nucleoside analogs to monophosphate derivatives.</text>
</comment>
<evidence type="ECO:0000256" key="13">
    <source>
        <dbReference type="PIRSR" id="PIRSR601805-1"/>
    </source>
</evidence>
<dbReference type="VEuPathDB" id="TriTrypDB:BSAL_31265"/>
<comment type="similarity">
    <text evidence="3 14">Belongs to the carbohydrate kinase PfkB family.</text>
</comment>